<dbReference type="InterPro" id="IPR021109">
    <property type="entry name" value="Peptidase_aspartic_dom_sf"/>
</dbReference>
<gene>
    <name evidence="1" type="ORF">NEOLEDRAFT_1024010</name>
</gene>
<dbReference type="EMBL" id="KV425581">
    <property type="protein sequence ID" value="KZT23934.1"/>
    <property type="molecule type" value="Genomic_DNA"/>
</dbReference>
<feature type="non-terminal residue" evidence="1">
    <location>
        <position position="1"/>
    </location>
</feature>
<reference evidence="1 2" key="1">
    <citation type="journal article" date="2016" name="Mol. Biol. Evol.">
        <title>Comparative Genomics of Early-Diverging Mushroom-Forming Fungi Provides Insights into the Origins of Lignocellulose Decay Capabilities.</title>
        <authorList>
            <person name="Nagy L.G."/>
            <person name="Riley R."/>
            <person name="Tritt A."/>
            <person name="Adam C."/>
            <person name="Daum C."/>
            <person name="Floudas D."/>
            <person name="Sun H."/>
            <person name="Yadav J.S."/>
            <person name="Pangilinan J."/>
            <person name="Larsson K.H."/>
            <person name="Matsuura K."/>
            <person name="Barry K."/>
            <person name="Labutti K."/>
            <person name="Kuo R."/>
            <person name="Ohm R.A."/>
            <person name="Bhattacharya S.S."/>
            <person name="Shirouzu T."/>
            <person name="Yoshinaga Y."/>
            <person name="Martin F.M."/>
            <person name="Grigoriev I.V."/>
            <person name="Hibbett D.S."/>
        </authorList>
    </citation>
    <scope>NUCLEOTIDE SEQUENCE [LARGE SCALE GENOMIC DNA]</scope>
    <source>
        <strain evidence="1 2">HHB14362 ss-1</strain>
    </source>
</reference>
<dbReference type="SUPFAM" id="SSF50630">
    <property type="entry name" value="Acid proteases"/>
    <property type="match status" value="1"/>
</dbReference>
<dbReference type="CDD" id="cd00303">
    <property type="entry name" value="retropepsin_like"/>
    <property type="match status" value="1"/>
</dbReference>
<evidence type="ECO:0008006" key="3">
    <source>
        <dbReference type="Google" id="ProtNLM"/>
    </source>
</evidence>
<dbReference type="OrthoDB" id="2799149at2759"/>
<keyword evidence="2" id="KW-1185">Reference proteome</keyword>
<name>A0A165RKB1_9AGAM</name>
<proteinExistence type="predicted"/>
<evidence type="ECO:0000313" key="2">
    <source>
        <dbReference type="Proteomes" id="UP000076761"/>
    </source>
</evidence>
<sequence>INIGGVDALALVDSGSTLDCIQLDFAWIANIVCYELKNPMNLQLGTVGSRSKVNYCMDITFTVTGQVLKHYFDVANIDRYNIVIGTPLLRALCVKLDFENK</sequence>
<feature type="non-terminal residue" evidence="1">
    <location>
        <position position="101"/>
    </location>
</feature>
<dbReference type="Proteomes" id="UP000076761">
    <property type="component" value="Unassembled WGS sequence"/>
</dbReference>
<organism evidence="1 2">
    <name type="scientific">Neolentinus lepideus HHB14362 ss-1</name>
    <dbReference type="NCBI Taxonomy" id="1314782"/>
    <lineage>
        <taxon>Eukaryota</taxon>
        <taxon>Fungi</taxon>
        <taxon>Dikarya</taxon>
        <taxon>Basidiomycota</taxon>
        <taxon>Agaricomycotina</taxon>
        <taxon>Agaricomycetes</taxon>
        <taxon>Gloeophyllales</taxon>
        <taxon>Gloeophyllaceae</taxon>
        <taxon>Neolentinus</taxon>
    </lineage>
</organism>
<dbReference type="STRING" id="1314782.A0A165RKB1"/>
<dbReference type="InParanoid" id="A0A165RKB1"/>
<protein>
    <recommendedName>
        <fullName evidence="3">Peptidase A2 domain-containing protein</fullName>
    </recommendedName>
</protein>
<accession>A0A165RKB1</accession>
<dbReference type="AlphaFoldDB" id="A0A165RKB1"/>
<evidence type="ECO:0000313" key="1">
    <source>
        <dbReference type="EMBL" id="KZT23934.1"/>
    </source>
</evidence>
<dbReference type="Gene3D" id="2.40.70.10">
    <property type="entry name" value="Acid Proteases"/>
    <property type="match status" value="1"/>
</dbReference>